<dbReference type="AlphaFoldDB" id="A0A7C8MTK1"/>
<dbReference type="NCBIfam" id="NF006102">
    <property type="entry name" value="PRK08256.1"/>
    <property type="match status" value="1"/>
</dbReference>
<dbReference type="CDD" id="cd00829">
    <property type="entry name" value="SCP-x_thiolase"/>
    <property type="match status" value="1"/>
</dbReference>
<dbReference type="FunFam" id="3.40.47.10:FF:000016">
    <property type="entry name" value="Non-specific lipid-transfer protein"/>
    <property type="match status" value="1"/>
</dbReference>
<dbReference type="InParanoid" id="A0A7C8MTK1"/>
<dbReference type="EMBL" id="WUBL01000058">
    <property type="protein sequence ID" value="KAF2968007.1"/>
    <property type="molecule type" value="Genomic_DNA"/>
</dbReference>
<keyword evidence="3" id="KW-0813">Transport</keyword>
<dbReference type="Proteomes" id="UP000481858">
    <property type="component" value="Unassembled WGS sequence"/>
</dbReference>
<dbReference type="SUPFAM" id="SSF53901">
    <property type="entry name" value="Thiolase-like"/>
    <property type="match status" value="2"/>
</dbReference>
<dbReference type="InterPro" id="IPR016039">
    <property type="entry name" value="Thiolase-like"/>
</dbReference>
<dbReference type="OrthoDB" id="542135at2759"/>
<keyword evidence="5" id="KW-0630">Potassium</keyword>
<dbReference type="GO" id="GO:0008289">
    <property type="term" value="F:lipid binding"/>
    <property type="evidence" value="ECO:0007669"/>
    <property type="project" value="UniProtKB-KW"/>
</dbReference>
<gene>
    <name evidence="12" type="ORF">GQX73_g5539</name>
</gene>
<dbReference type="GO" id="GO:0005777">
    <property type="term" value="C:peroxisome"/>
    <property type="evidence" value="ECO:0007669"/>
    <property type="project" value="UniProtKB-SubCell"/>
</dbReference>
<evidence type="ECO:0000256" key="9">
    <source>
        <dbReference type="ARBA" id="ARBA00032316"/>
    </source>
</evidence>
<organism evidence="12 13">
    <name type="scientific">Xylaria multiplex</name>
    <dbReference type="NCBI Taxonomy" id="323545"/>
    <lineage>
        <taxon>Eukaryota</taxon>
        <taxon>Fungi</taxon>
        <taxon>Dikarya</taxon>
        <taxon>Ascomycota</taxon>
        <taxon>Pezizomycotina</taxon>
        <taxon>Sordariomycetes</taxon>
        <taxon>Xylariomycetidae</taxon>
        <taxon>Xylariales</taxon>
        <taxon>Xylariaceae</taxon>
        <taxon>Xylaria</taxon>
    </lineage>
</organism>
<comment type="caution">
    <text evidence="12">The sequence shown here is derived from an EMBL/GenBank/DDBJ whole genome shotgun (WGS) entry which is preliminary data.</text>
</comment>
<evidence type="ECO:0000259" key="11">
    <source>
        <dbReference type="Pfam" id="PF22691"/>
    </source>
</evidence>
<dbReference type="Pfam" id="PF22691">
    <property type="entry name" value="Thiolase_C_1"/>
    <property type="match status" value="1"/>
</dbReference>
<keyword evidence="13" id="KW-1185">Reference proteome</keyword>
<evidence type="ECO:0000313" key="12">
    <source>
        <dbReference type="EMBL" id="KAF2968007.1"/>
    </source>
</evidence>
<evidence type="ECO:0000313" key="13">
    <source>
        <dbReference type="Proteomes" id="UP000481858"/>
    </source>
</evidence>
<evidence type="ECO:0000256" key="1">
    <source>
        <dbReference type="ARBA" id="ARBA00004275"/>
    </source>
</evidence>
<evidence type="ECO:0000256" key="5">
    <source>
        <dbReference type="ARBA" id="ARBA00022958"/>
    </source>
</evidence>
<feature type="domain" description="Thiolase C-terminal" evidence="11">
    <location>
        <begin position="266"/>
        <end position="391"/>
    </location>
</feature>
<evidence type="ECO:0000256" key="4">
    <source>
        <dbReference type="ARBA" id="ARBA00022679"/>
    </source>
</evidence>
<keyword evidence="6" id="KW-0445">Lipid transport</keyword>
<comment type="subcellular location">
    <subcellularLocation>
        <location evidence="1">Peroxisome</location>
    </subcellularLocation>
</comment>
<evidence type="ECO:0000256" key="7">
    <source>
        <dbReference type="ARBA" id="ARBA00023121"/>
    </source>
</evidence>
<feature type="domain" description="Thiolase N-terminal" evidence="10">
    <location>
        <begin position="9"/>
        <end position="231"/>
    </location>
</feature>
<evidence type="ECO:0000256" key="3">
    <source>
        <dbReference type="ARBA" id="ARBA00022448"/>
    </source>
</evidence>
<dbReference type="PROSITE" id="PS00098">
    <property type="entry name" value="THIOLASE_1"/>
    <property type="match status" value="1"/>
</dbReference>
<dbReference type="PROSITE" id="PS00737">
    <property type="entry name" value="THIOLASE_2"/>
    <property type="match status" value="1"/>
</dbReference>
<protein>
    <recommendedName>
        <fullName evidence="2">propanoyl-CoA C-acyltransferase</fullName>
        <ecNumber evidence="2">2.3.1.176</ecNumber>
    </recommendedName>
    <alternativeName>
        <fullName evidence="9">Propanoyl-CoA C-acyltransferase</fullName>
    </alternativeName>
</protein>
<keyword evidence="8" id="KW-0576">Peroxisome</keyword>
<keyword evidence="4" id="KW-0808">Transferase</keyword>
<dbReference type="InterPro" id="IPR055140">
    <property type="entry name" value="Thiolase_C_2"/>
</dbReference>
<proteinExistence type="predicted"/>
<evidence type="ECO:0000256" key="8">
    <source>
        <dbReference type="ARBA" id="ARBA00023140"/>
    </source>
</evidence>
<dbReference type="InterPro" id="IPR020615">
    <property type="entry name" value="Thiolase_acyl_enz_int_AS"/>
</dbReference>
<dbReference type="EC" id="2.3.1.176" evidence="2"/>
<dbReference type="GO" id="GO:0016747">
    <property type="term" value="F:acyltransferase activity, transferring groups other than amino-acyl groups"/>
    <property type="evidence" value="ECO:0007669"/>
    <property type="project" value="InterPro"/>
</dbReference>
<dbReference type="PANTHER" id="PTHR42870:SF1">
    <property type="entry name" value="NON-SPECIFIC LIPID-TRANSFER PROTEIN-LIKE 2"/>
    <property type="match status" value="1"/>
</dbReference>
<evidence type="ECO:0000256" key="6">
    <source>
        <dbReference type="ARBA" id="ARBA00023055"/>
    </source>
</evidence>
<evidence type="ECO:0000256" key="2">
    <source>
        <dbReference type="ARBA" id="ARBA00012352"/>
    </source>
</evidence>
<evidence type="ECO:0000259" key="10">
    <source>
        <dbReference type="Pfam" id="PF00108"/>
    </source>
</evidence>
<dbReference type="GO" id="GO:0006869">
    <property type="term" value="P:lipid transport"/>
    <property type="evidence" value="ECO:0007669"/>
    <property type="project" value="UniProtKB-KW"/>
</dbReference>
<reference evidence="12 13" key="1">
    <citation type="submission" date="2019-12" db="EMBL/GenBank/DDBJ databases">
        <title>Draft genome sequence of the ascomycete Xylaria multiplex DSM 110363.</title>
        <authorList>
            <person name="Buettner E."/>
            <person name="Kellner H."/>
        </authorList>
    </citation>
    <scope>NUCLEOTIDE SEQUENCE [LARGE SCALE GENOMIC DNA]</scope>
    <source>
        <strain evidence="12 13">DSM 110363</strain>
    </source>
</reference>
<dbReference type="PANTHER" id="PTHR42870">
    <property type="entry name" value="ACETYL-COA C-ACETYLTRANSFERASE"/>
    <property type="match status" value="1"/>
</dbReference>
<name>A0A7C8MTK1_9PEZI</name>
<sequence>MPAKQKQPVYVLGVGMTKFIKPRGKVDYTELGFEAGVKAMLDAQINYDDVEQGIACYCYGDSTCGQRVFYQFGMTQIPIVNVNNNCSTGSAGLSMARNTIAYGGADCILVVGFEKMMPGSLQSFFNDRENPTGTTVMMMAETRGLTNAPGAAQMFGNAGKEYMERYGAKPEDFAEIGRINHQHSTRNPYSQFQDVYTLEQIMKAPMIYEPLTKLQCCPTSDGGAAAVLVSQDFLDARPHLKDQAILIAGQCLATDSPNLFSKSSIDLMGFDMSKRAREVAMEEAGITPDDVQVCELHDCFSANQMITIDALGLSETGKAHELVRSGGITYGGKVVVNPSGGLISKGHPLGATGIAQCAELVWHMRGWANNRAVPNTKFALQHNLGLGGAAVVTVYCRPDRGVAPKVDDATIGKKNKLGYNPAVEAKGFTAEQCKSVLSRTKTSAWAMQDTQKKVEARF</sequence>
<dbReference type="Pfam" id="PF00108">
    <property type="entry name" value="Thiolase_N"/>
    <property type="match status" value="1"/>
</dbReference>
<keyword evidence="7" id="KW-0446">Lipid-binding</keyword>
<dbReference type="InterPro" id="IPR020616">
    <property type="entry name" value="Thiolase_N"/>
</dbReference>
<accession>A0A7C8MTK1</accession>
<dbReference type="InterPro" id="IPR020613">
    <property type="entry name" value="Thiolase_CS"/>
</dbReference>
<dbReference type="Gene3D" id="3.40.47.10">
    <property type="match status" value="1"/>
</dbReference>